<organism evidence="3 4">
    <name type="scientific">Nostocoides australiense Ben110</name>
    <dbReference type="NCBI Taxonomy" id="1193182"/>
    <lineage>
        <taxon>Bacteria</taxon>
        <taxon>Bacillati</taxon>
        <taxon>Actinomycetota</taxon>
        <taxon>Actinomycetes</taxon>
        <taxon>Micrococcales</taxon>
        <taxon>Intrasporangiaceae</taxon>
        <taxon>Nostocoides</taxon>
    </lineage>
</organism>
<dbReference type="Proteomes" id="UP000035763">
    <property type="component" value="Unassembled WGS sequence"/>
</dbReference>
<dbReference type="Pfam" id="PF07676">
    <property type="entry name" value="PD40"/>
    <property type="match status" value="3"/>
</dbReference>
<evidence type="ECO:0000256" key="2">
    <source>
        <dbReference type="SAM" id="SignalP"/>
    </source>
</evidence>
<dbReference type="PANTHER" id="PTHR36842">
    <property type="entry name" value="PROTEIN TOLB HOMOLOG"/>
    <property type="match status" value="1"/>
</dbReference>
<comment type="similarity">
    <text evidence="1">Belongs to the TolB family.</text>
</comment>
<dbReference type="InterPro" id="IPR011042">
    <property type="entry name" value="6-blade_b-propeller_TolB-like"/>
</dbReference>
<name>W6K2R1_9MICO</name>
<dbReference type="SUPFAM" id="SSF69304">
    <property type="entry name" value="Tricorn protease N-terminal domain"/>
    <property type="match status" value="1"/>
</dbReference>
<evidence type="ECO:0000313" key="3">
    <source>
        <dbReference type="EMBL" id="CCH75400.1"/>
    </source>
</evidence>
<dbReference type="Gene3D" id="2.120.10.30">
    <property type="entry name" value="TolB, C-terminal domain"/>
    <property type="match status" value="1"/>
</dbReference>
<dbReference type="InterPro" id="IPR011659">
    <property type="entry name" value="WD40"/>
</dbReference>
<evidence type="ECO:0000256" key="1">
    <source>
        <dbReference type="ARBA" id="ARBA00009820"/>
    </source>
</evidence>
<dbReference type="PANTHER" id="PTHR36842:SF1">
    <property type="entry name" value="PROTEIN TOLB"/>
    <property type="match status" value="1"/>
</dbReference>
<accession>W6K2R1</accession>
<dbReference type="RefSeq" id="WP_048695858.1">
    <property type="nucleotide sequence ID" value="NZ_HG764815.1"/>
</dbReference>
<sequence>MRARARLALVGLAVLIGATSTAVAAPASTALEAVGRGNLLAYTAGIDIDQDGMFAAGTPEEEGTDIWVRDVTGATPPVMLNRPNSVADVTPSFSPDGTKIAWASRDTPTGTLDILVKTLSTGAVTNLTNSGSADERWPSWSGDGTRILYNRRTTPTSNLDIWVTNADGTSQRYLAGKIGDGKFYEDCCASFTTDGASIVFASNRTGQFDIYRYDLAGAGSRERAKYLTRLTYAPWYQGTPAVEARGTVVYRNASDHQIYRLDPFRAPAQAPTAVRVPGQVRTPQGTPDGRGLVFGWRPGPRQALDIILTDRFGANPVNMTNTRVITETNPTWQPKPPRP</sequence>
<proteinExistence type="inferred from homology"/>
<comment type="caution">
    <text evidence="3">The sequence shown here is derived from an EMBL/GenBank/DDBJ whole genome shotgun (WGS) entry which is preliminary data.</text>
</comment>
<dbReference type="STRING" id="1193182.BN11_680006"/>
<dbReference type="EMBL" id="CAJA01000494">
    <property type="protein sequence ID" value="CCH75400.1"/>
    <property type="molecule type" value="Genomic_DNA"/>
</dbReference>
<feature type="chain" id="PRO_5004877281" evidence="2">
    <location>
        <begin position="25"/>
        <end position="339"/>
    </location>
</feature>
<protein>
    <submittedName>
        <fullName evidence="3">Uncharacterized protein</fullName>
    </submittedName>
</protein>
<dbReference type="OrthoDB" id="262125at2"/>
<keyword evidence="2" id="KW-0732">Signal</keyword>
<dbReference type="AlphaFoldDB" id="W6K2R1"/>
<evidence type="ECO:0000313" key="4">
    <source>
        <dbReference type="Proteomes" id="UP000035763"/>
    </source>
</evidence>
<reference evidence="3 4" key="1">
    <citation type="journal article" date="2013" name="ISME J.">
        <title>A metabolic model for members of the genus Tetrasphaera involved in enhanced biological phosphorus removal.</title>
        <authorList>
            <person name="Kristiansen R."/>
            <person name="Nguyen H.T.T."/>
            <person name="Saunders A.M."/>
            <person name="Nielsen J.L."/>
            <person name="Wimmer R."/>
            <person name="Le V.Q."/>
            <person name="McIlroy S.J."/>
            <person name="Petrovski S."/>
            <person name="Seviour R.J."/>
            <person name="Calteau A."/>
            <person name="Nielsen K.L."/>
            <person name="Nielsen P.H."/>
        </authorList>
    </citation>
    <scope>NUCLEOTIDE SEQUENCE [LARGE SCALE GENOMIC DNA]</scope>
    <source>
        <strain evidence="3 4">Ben110</strain>
    </source>
</reference>
<keyword evidence="4" id="KW-1185">Reference proteome</keyword>
<feature type="signal peptide" evidence="2">
    <location>
        <begin position="1"/>
        <end position="24"/>
    </location>
</feature>
<gene>
    <name evidence="3" type="ORF">BN11_680006</name>
</gene>